<evidence type="ECO:0000259" key="1">
    <source>
        <dbReference type="Pfam" id="PF13302"/>
    </source>
</evidence>
<dbReference type="SUPFAM" id="SSF55729">
    <property type="entry name" value="Acyl-CoA N-acyltransferases (Nat)"/>
    <property type="match status" value="1"/>
</dbReference>
<dbReference type="Proteomes" id="UP000886865">
    <property type="component" value="Unassembled WGS sequence"/>
</dbReference>
<reference evidence="2" key="1">
    <citation type="submission" date="2020-10" db="EMBL/GenBank/DDBJ databases">
        <authorList>
            <person name="Gilroy R."/>
        </authorList>
    </citation>
    <scope>NUCLEOTIDE SEQUENCE</scope>
    <source>
        <strain evidence="2">CHK152-2871</strain>
    </source>
</reference>
<dbReference type="Pfam" id="PF13302">
    <property type="entry name" value="Acetyltransf_3"/>
    <property type="match status" value="1"/>
</dbReference>
<feature type="domain" description="N-acetyltransferase" evidence="1">
    <location>
        <begin position="24"/>
        <end position="161"/>
    </location>
</feature>
<dbReference type="InterPro" id="IPR016181">
    <property type="entry name" value="Acyl_CoA_acyltransferase"/>
</dbReference>
<dbReference type="GO" id="GO:0016747">
    <property type="term" value="F:acyltransferase activity, transferring groups other than amino-acyl groups"/>
    <property type="evidence" value="ECO:0007669"/>
    <property type="project" value="InterPro"/>
</dbReference>
<reference evidence="2" key="2">
    <citation type="journal article" date="2021" name="PeerJ">
        <title>Extensive microbial diversity within the chicken gut microbiome revealed by metagenomics and culture.</title>
        <authorList>
            <person name="Gilroy R."/>
            <person name="Ravi A."/>
            <person name="Getino M."/>
            <person name="Pursley I."/>
            <person name="Horton D.L."/>
            <person name="Alikhan N.F."/>
            <person name="Baker D."/>
            <person name="Gharbi K."/>
            <person name="Hall N."/>
            <person name="Watson M."/>
            <person name="Adriaenssens E.M."/>
            <person name="Foster-Nyarko E."/>
            <person name="Jarju S."/>
            <person name="Secka A."/>
            <person name="Antonio M."/>
            <person name="Oren A."/>
            <person name="Chaudhuri R.R."/>
            <person name="La Ragione R."/>
            <person name="Hildebrand F."/>
            <person name="Pallen M.J."/>
        </authorList>
    </citation>
    <scope>NUCLEOTIDE SEQUENCE</scope>
    <source>
        <strain evidence="2">CHK152-2871</strain>
    </source>
</reference>
<dbReference type="Gene3D" id="3.40.630.30">
    <property type="match status" value="1"/>
</dbReference>
<sequence>MNLDENISIVKEKPAIFLEGELVYLRPLDYEDISGDYQYWLNDKNICKLNQHHRYPVTKDELEDFIKNTRADKNSIVLAVVQKSNNQHIGNVCLQKINFINRTAEIASIIAQKTANGFLCTLESMKLITAHGFNEINLNRIYGGTPTEHAVILKTVEMLGYSLEGISRQAIYKNGKYLDVQNYSILREEFLKNELYK</sequence>
<evidence type="ECO:0000313" key="3">
    <source>
        <dbReference type="Proteomes" id="UP000886865"/>
    </source>
</evidence>
<name>A0A9D1FK21_9BACT</name>
<dbReference type="InterPro" id="IPR000182">
    <property type="entry name" value="GNAT_dom"/>
</dbReference>
<dbReference type="EMBL" id="DVJQ01000052">
    <property type="protein sequence ID" value="HIS74635.1"/>
    <property type="molecule type" value="Genomic_DNA"/>
</dbReference>
<organism evidence="2 3">
    <name type="scientific">Candidatus Galligastranaerophilus intestinavium</name>
    <dbReference type="NCBI Taxonomy" id="2840836"/>
    <lineage>
        <taxon>Bacteria</taxon>
        <taxon>Candidatus Galligastranaerophilus</taxon>
    </lineage>
</organism>
<dbReference type="PANTHER" id="PTHR43415">
    <property type="entry name" value="SPERMIDINE N(1)-ACETYLTRANSFERASE"/>
    <property type="match status" value="1"/>
</dbReference>
<evidence type="ECO:0000313" key="2">
    <source>
        <dbReference type="EMBL" id="HIS74635.1"/>
    </source>
</evidence>
<gene>
    <name evidence="2" type="ORF">IAA86_06415</name>
</gene>
<proteinExistence type="predicted"/>
<accession>A0A9D1FK21</accession>
<dbReference type="PANTHER" id="PTHR43415:SF3">
    <property type="entry name" value="GNAT-FAMILY ACETYLTRANSFERASE"/>
    <property type="match status" value="1"/>
</dbReference>
<dbReference type="AlphaFoldDB" id="A0A9D1FK21"/>
<comment type="caution">
    <text evidence="2">The sequence shown here is derived from an EMBL/GenBank/DDBJ whole genome shotgun (WGS) entry which is preliminary data.</text>
</comment>
<protein>
    <submittedName>
        <fullName evidence="2">GNAT family N-acetyltransferase</fullName>
    </submittedName>
</protein>